<dbReference type="PANTHER" id="PTHR10815">
    <property type="entry name" value="METHYLATED-DNA--PROTEIN-CYSTEINE METHYLTRANSFERASE"/>
    <property type="match status" value="1"/>
</dbReference>
<sequence>MLYCTSFESIIGVIYIASSEKGVCKISLTHASADEFRTWIKRHFPEHEIVDSRQQNKEAIEQIRLYLARKLRKFDLEIDMIGTEFQKKVWRETMKIPYGETVTYSTLARRIHKPNSQRAVGNALGANPLPIVIPCHRVIASDGSLGGYTGGIKIKEFLLGLEGARNI</sequence>
<evidence type="ECO:0000256" key="5">
    <source>
        <dbReference type="ARBA" id="ARBA00022679"/>
    </source>
</evidence>
<evidence type="ECO:0000313" key="12">
    <source>
        <dbReference type="EMBL" id="CUS99433.1"/>
    </source>
</evidence>
<keyword evidence="5 9" id="KW-0808">Transferase</keyword>
<dbReference type="CDD" id="cd06445">
    <property type="entry name" value="ATase"/>
    <property type="match status" value="1"/>
</dbReference>
<evidence type="ECO:0000256" key="9">
    <source>
        <dbReference type="HAMAP-Rule" id="MF_00772"/>
    </source>
</evidence>
<dbReference type="HAMAP" id="MF_00772">
    <property type="entry name" value="OGT"/>
    <property type="match status" value="1"/>
</dbReference>
<dbReference type="InterPro" id="IPR036388">
    <property type="entry name" value="WH-like_DNA-bd_sf"/>
</dbReference>
<gene>
    <name evidence="12" type="ORF">JGI24_00607</name>
</gene>
<dbReference type="GO" id="GO:0003908">
    <property type="term" value="F:methylated-DNA-[protein]-cysteine S-methyltransferase activity"/>
    <property type="evidence" value="ECO:0007669"/>
    <property type="project" value="UniProtKB-UniRule"/>
</dbReference>
<comment type="miscellaneous">
    <text evidence="9">This enzyme catalyzes only one turnover and therefore is not strictly catalytic. According to one definition, an enzyme is a biocatalyst that acts repeatedly and over many reaction cycles.</text>
</comment>
<proteinExistence type="inferred from homology"/>
<keyword evidence="3 9" id="KW-0963">Cytoplasm</keyword>
<keyword evidence="13" id="KW-1185">Reference proteome</keyword>
<keyword evidence="6 9" id="KW-0227">DNA damage</keyword>
<dbReference type="PROSITE" id="PS00374">
    <property type="entry name" value="MGMT"/>
    <property type="match status" value="1"/>
</dbReference>
<dbReference type="GO" id="GO:0005737">
    <property type="term" value="C:cytoplasm"/>
    <property type="evidence" value="ECO:0007669"/>
    <property type="project" value="UniProtKB-SubCell"/>
</dbReference>
<dbReference type="Gene3D" id="1.10.10.10">
    <property type="entry name" value="Winged helix-like DNA-binding domain superfamily/Winged helix DNA-binding domain"/>
    <property type="match status" value="1"/>
</dbReference>
<protein>
    <recommendedName>
        <fullName evidence="9">Methylated-DNA--protein-cysteine methyltransferase</fullName>
        <ecNumber evidence="9">2.1.1.63</ecNumber>
    </recommendedName>
    <alternativeName>
        <fullName evidence="9">6-O-methylguanine-DNA methyltransferase</fullName>
        <shortName evidence="9">MGMT</shortName>
    </alternativeName>
    <alternativeName>
        <fullName evidence="9">O-6-methylguanine-DNA-alkyltransferase</fullName>
    </alternativeName>
</protein>
<dbReference type="Pfam" id="PF02870">
    <property type="entry name" value="Methyltransf_1N"/>
    <property type="match status" value="1"/>
</dbReference>
<comment type="catalytic activity">
    <reaction evidence="1 9">
        <text>a 4-O-methyl-thymidine in DNA + L-cysteinyl-[protein] = a thymidine in DNA + S-methyl-L-cysteinyl-[protein]</text>
        <dbReference type="Rhea" id="RHEA:53428"/>
        <dbReference type="Rhea" id="RHEA-COMP:10131"/>
        <dbReference type="Rhea" id="RHEA-COMP:10132"/>
        <dbReference type="Rhea" id="RHEA-COMP:13555"/>
        <dbReference type="Rhea" id="RHEA-COMP:13556"/>
        <dbReference type="ChEBI" id="CHEBI:29950"/>
        <dbReference type="ChEBI" id="CHEBI:82612"/>
        <dbReference type="ChEBI" id="CHEBI:137386"/>
        <dbReference type="ChEBI" id="CHEBI:137387"/>
        <dbReference type="EC" id="2.1.1.63"/>
    </reaction>
</comment>
<feature type="domain" description="Methylguanine DNA methyltransferase ribonuclease-like" evidence="11">
    <location>
        <begin position="2"/>
        <end position="79"/>
    </location>
</feature>
<evidence type="ECO:0000256" key="7">
    <source>
        <dbReference type="ARBA" id="ARBA00023204"/>
    </source>
</evidence>
<dbReference type="AlphaFoldDB" id="A0A656D697"/>
<reference evidence="12 13" key="1">
    <citation type="submission" date="2015-11" db="EMBL/GenBank/DDBJ databases">
        <authorList>
            <person name="Varghese N."/>
        </authorList>
    </citation>
    <scope>NUCLEOTIDE SEQUENCE [LARGE SCALE GENOMIC DNA]</scope>
    <source>
        <strain evidence="12 13">JGI-24</strain>
    </source>
</reference>
<accession>A0A656D697</accession>
<comment type="function">
    <text evidence="9">Involved in the cellular defense against the biological effects of O6-methylguanine (O6-MeG) and O4-methylthymine (O4-MeT) in DNA. Repairs the methylated nucleobase in DNA by stoichiometrically transferring the methyl group to a cysteine residue in the enzyme. This is a suicide reaction: the enzyme is irreversibly inactivated.</text>
</comment>
<evidence type="ECO:0000259" key="10">
    <source>
        <dbReference type="Pfam" id="PF01035"/>
    </source>
</evidence>
<evidence type="ECO:0000259" key="11">
    <source>
        <dbReference type="Pfam" id="PF02870"/>
    </source>
</evidence>
<evidence type="ECO:0000256" key="8">
    <source>
        <dbReference type="ARBA" id="ARBA00049348"/>
    </source>
</evidence>
<dbReference type="RefSeq" id="WP_072150062.1">
    <property type="nucleotide sequence ID" value="NZ_CZVU01000019.1"/>
</dbReference>
<comment type="catalytic activity">
    <reaction evidence="8 9">
        <text>a 6-O-methyl-2'-deoxyguanosine in DNA + L-cysteinyl-[protein] = S-methyl-L-cysteinyl-[protein] + a 2'-deoxyguanosine in DNA</text>
        <dbReference type="Rhea" id="RHEA:24000"/>
        <dbReference type="Rhea" id="RHEA-COMP:10131"/>
        <dbReference type="Rhea" id="RHEA-COMP:10132"/>
        <dbReference type="Rhea" id="RHEA-COMP:11367"/>
        <dbReference type="Rhea" id="RHEA-COMP:11368"/>
        <dbReference type="ChEBI" id="CHEBI:29950"/>
        <dbReference type="ChEBI" id="CHEBI:82612"/>
        <dbReference type="ChEBI" id="CHEBI:85445"/>
        <dbReference type="ChEBI" id="CHEBI:85448"/>
        <dbReference type="EC" id="2.1.1.63"/>
    </reaction>
</comment>
<dbReference type="FunFam" id="1.10.10.10:FF:000214">
    <property type="entry name" value="Methylated-DNA--protein-cysteine methyltransferase"/>
    <property type="match status" value="1"/>
</dbReference>
<dbReference type="InterPro" id="IPR036631">
    <property type="entry name" value="MGMT_N_sf"/>
</dbReference>
<dbReference type="GO" id="GO:0006307">
    <property type="term" value="P:DNA alkylation repair"/>
    <property type="evidence" value="ECO:0007669"/>
    <property type="project" value="UniProtKB-UniRule"/>
</dbReference>
<dbReference type="SUPFAM" id="SSF53155">
    <property type="entry name" value="Methylated DNA-protein cysteine methyltransferase domain"/>
    <property type="match status" value="1"/>
</dbReference>
<dbReference type="InterPro" id="IPR001497">
    <property type="entry name" value="MethylDNA_cys_MeTrfase_AS"/>
</dbReference>
<organism evidence="12 13">
    <name type="scientific">Kryptobacter tengchongensis</name>
    <dbReference type="NCBI Taxonomy" id="1643429"/>
    <lineage>
        <taxon>Bacteria</taxon>
        <taxon>Pseudomonadati</taxon>
        <taxon>Candidatus Kryptoniota</taxon>
        <taxon>Candidatus Kryptobacter</taxon>
    </lineage>
</organism>
<dbReference type="OrthoDB" id="9802228at2"/>
<dbReference type="PANTHER" id="PTHR10815:SF13">
    <property type="entry name" value="METHYLATED-DNA--PROTEIN-CYSTEINE METHYLTRANSFERASE"/>
    <property type="match status" value="1"/>
</dbReference>
<dbReference type="GO" id="GO:0032259">
    <property type="term" value="P:methylation"/>
    <property type="evidence" value="ECO:0007669"/>
    <property type="project" value="UniProtKB-KW"/>
</dbReference>
<evidence type="ECO:0000313" key="13">
    <source>
        <dbReference type="Proteomes" id="UP000243065"/>
    </source>
</evidence>
<dbReference type="Pfam" id="PF01035">
    <property type="entry name" value="DNA_binding_1"/>
    <property type="match status" value="1"/>
</dbReference>
<feature type="domain" description="Methylated-DNA-[protein]-cysteine S-methyltransferase DNA binding" evidence="10">
    <location>
        <begin position="84"/>
        <end position="164"/>
    </location>
</feature>
<dbReference type="NCBIfam" id="TIGR00589">
    <property type="entry name" value="ogt"/>
    <property type="match status" value="1"/>
</dbReference>
<dbReference type="InterPro" id="IPR023546">
    <property type="entry name" value="MGMT"/>
</dbReference>
<comment type="subcellular location">
    <subcellularLocation>
        <location evidence="9">Cytoplasm</location>
    </subcellularLocation>
</comment>
<comment type="similarity">
    <text evidence="2 9">Belongs to the MGMT family.</text>
</comment>
<evidence type="ECO:0000256" key="3">
    <source>
        <dbReference type="ARBA" id="ARBA00022490"/>
    </source>
</evidence>
<feature type="active site" description="Nucleophile; methyl group acceptor" evidence="9">
    <location>
        <position position="135"/>
    </location>
</feature>
<dbReference type="Proteomes" id="UP000243065">
    <property type="component" value="Unassembled WGS sequence"/>
</dbReference>
<evidence type="ECO:0000256" key="6">
    <source>
        <dbReference type="ARBA" id="ARBA00022763"/>
    </source>
</evidence>
<dbReference type="InterPro" id="IPR014048">
    <property type="entry name" value="MethylDNA_cys_MeTrfase_DNA-bd"/>
</dbReference>
<dbReference type="Gene3D" id="3.30.160.70">
    <property type="entry name" value="Methylated DNA-protein cysteine methyltransferase domain"/>
    <property type="match status" value="1"/>
</dbReference>
<keyword evidence="7 9" id="KW-0234">DNA repair</keyword>
<dbReference type="SUPFAM" id="SSF46767">
    <property type="entry name" value="Methylated DNA-protein cysteine methyltransferase, C-terminal domain"/>
    <property type="match status" value="1"/>
</dbReference>
<evidence type="ECO:0000256" key="4">
    <source>
        <dbReference type="ARBA" id="ARBA00022603"/>
    </source>
</evidence>
<dbReference type="EMBL" id="CZVU01000019">
    <property type="protein sequence ID" value="CUS99433.1"/>
    <property type="molecule type" value="Genomic_DNA"/>
</dbReference>
<evidence type="ECO:0000256" key="1">
    <source>
        <dbReference type="ARBA" id="ARBA00001286"/>
    </source>
</evidence>
<dbReference type="EC" id="2.1.1.63" evidence="9"/>
<evidence type="ECO:0000256" key="2">
    <source>
        <dbReference type="ARBA" id="ARBA00008711"/>
    </source>
</evidence>
<name>A0A656D697_KRYT1</name>
<dbReference type="InterPro" id="IPR036217">
    <property type="entry name" value="MethylDNA_cys_MeTrfase_DNAb"/>
</dbReference>
<dbReference type="InterPro" id="IPR008332">
    <property type="entry name" value="MethylG_MeTrfase_N"/>
</dbReference>
<keyword evidence="4 9" id="KW-0489">Methyltransferase</keyword>